<keyword evidence="7" id="KW-1185">Reference proteome</keyword>
<evidence type="ECO:0000256" key="3">
    <source>
        <dbReference type="ARBA" id="ARBA00023274"/>
    </source>
</evidence>
<gene>
    <name evidence="6" type="ORF">PCOR1329_LOCUS2833</name>
</gene>
<keyword evidence="5" id="KW-1133">Transmembrane helix</keyword>
<dbReference type="SUPFAM" id="SSF54565">
    <property type="entry name" value="Ribosomal protein S16"/>
    <property type="match status" value="1"/>
</dbReference>
<dbReference type="InterPro" id="IPR023803">
    <property type="entry name" value="Ribosomal_bS16_dom_sf"/>
</dbReference>
<name>A0ABN9PKG0_9DINO</name>
<dbReference type="Pfam" id="PF00886">
    <property type="entry name" value="Ribosomal_S16"/>
    <property type="match status" value="1"/>
</dbReference>
<comment type="caution">
    <text evidence="6">The sequence shown here is derived from an EMBL/GenBank/DDBJ whole genome shotgun (WGS) entry which is preliminary data.</text>
</comment>
<protein>
    <submittedName>
        <fullName evidence="6">Uncharacterized protein</fullName>
    </submittedName>
</protein>
<organism evidence="6 7">
    <name type="scientific">Prorocentrum cordatum</name>
    <dbReference type="NCBI Taxonomy" id="2364126"/>
    <lineage>
        <taxon>Eukaryota</taxon>
        <taxon>Sar</taxon>
        <taxon>Alveolata</taxon>
        <taxon>Dinophyceae</taxon>
        <taxon>Prorocentrales</taxon>
        <taxon>Prorocentraceae</taxon>
        <taxon>Prorocentrum</taxon>
    </lineage>
</organism>
<sequence length="311" mass="35534">GNGAMAVALASGQGLRLRRLLALVLAGVSWLMAVQWLQAPRVECFAPLAGATLKAAPRARSVARFAEEEEGAAEDGAAEEPEEEEEPPEPVRPELPRPRYRGPARYLSISEFTMRKPLSKFYNQYRLKLSKFGSKPYTFRIYAALDKATTLHSDKYFEKVGWWQPHRELDDARFMRIKCDRVCHWLRKGAQPTDQVANLLDMVGLIRRTGKFSLRGEWEWRVPVDSGPEAPEGWSYDGPHLVDWNNKPYWNPKWEKKRTIEAERPLVERHGFIGYQKIPLDEEVVSEPLTDSGLYNAFPNVRIPGFTQPKG</sequence>
<keyword evidence="2" id="KW-0689">Ribosomal protein</keyword>
<evidence type="ECO:0000313" key="6">
    <source>
        <dbReference type="EMBL" id="CAK0792137.1"/>
    </source>
</evidence>
<evidence type="ECO:0000256" key="4">
    <source>
        <dbReference type="SAM" id="MobiDB-lite"/>
    </source>
</evidence>
<dbReference type="InterPro" id="IPR000307">
    <property type="entry name" value="Ribosomal_bS16"/>
</dbReference>
<dbReference type="Proteomes" id="UP001189429">
    <property type="component" value="Unassembled WGS sequence"/>
</dbReference>
<proteinExistence type="inferred from homology"/>
<dbReference type="PANTHER" id="PTHR12919">
    <property type="entry name" value="30S RIBOSOMAL PROTEIN S16"/>
    <property type="match status" value="1"/>
</dbReference>
<feature type="compositionally biased region" description="Acidic residues" evidence="4">
    <location>
        <begin position="67"/>
        <end position="88"/>
    </location>
</feature>
<dbReference type="PANTHER" id="PTHR12919:SF20">
    <property type="entry name" value="SMALL RIBOSOMAL SUBUNIT PROTEIN BS16M"/>
    <property type="match status" value="1"/>
</dbReference>
<keyword evidence="5" id="KW-0472">Membrane</keyword>
<keyword evidence="3" id="KW-0687">Ribonucleoprotein</keyword>
<accession>A0ABN9PKG0</accession>
<dbReference type="EMBL" id="CAUYUJ010000718">
    <property type="protein sequence ID" value="CAK0792137.1"/>
    <property type="molecule type" value="Genomic_DNA"/>
</dbReference>
<feature type="region of interest" description="Disordered" evidence="4">
    <location>
        <begin position="64"/>
        <end position="99"/>
    </location>
</feature>
<feature type="transmembrane region" description="Helical" evidence="5">
    <location>
        <begin position="20"/>
        <end position="37"/>
    </location>
</feature>
<evidence type="ECO:0000256" key="2">
    <source>
        <dbReference type="ARBA" id="ARBA00022980"/>
    </source>
</evidence>
<evidence type="ECO:0000256" key="5">
    <source>
        <dbReference type="SAM" id="Phobius"/>
    </source>
</evidence>
<reference evidence="6" key="1">
    <citation type="submission" date="2023-10" db="EMBL/GenBank/DDBJ databases">
        <authorList>
            <person name="Chen Y."/>
            <person name="Shah S."/>
            <person name="Dougan E. K."/>
            <person name="Thang M."/>
            <person name="Chan C."/>
        </authorList>
    </citation>
    <scope>NUCLEOTIDE SEQUENCE [LARGE SCALE GENOMIC DNA]</scope>
</reference>
<evidence type="ECO:0000313" key="7">
    <source>
        <dbReference type="Proteomes" id="UP001189429"/>
    </source>
</evidence>
<comment type="similarity">
    <text evidence="1">Belongs to the bacterial ribosomal protein bS16 family.</text>
</comment>
<evidence type="ECO:0000256" key="1">
    <source>
        <dbReference type="ARBA" id="ARBA00006668"/>
    </source>
</evidence>
<feature type="non-terminal residue" evidence="6">
    <location>
        <position position="1"/>
    </location>
</feature>
<dbReference type="Gene3D" id="3.30.1320.10">
    <property type="match status" value="1"/>
</dbReference>
<keyword evidence="5" id="KW-0812">Transmembrane</keyword>